<accession>A0ABQ9A4Z0</accession>
<sequence length="60" mass="6445">MGSKWRKAKLALGLNLCVYVPRTLDDSAAPSSERLSDAALLSPTNWDSRPMTPTPSSNGL</sequence>
<protein>
    <submittedName>
        <fullName evidence="2">Uncharacterized protein</fullName>
    </submittedName>
</protein>
<keyword evidence="3" id="KW-1185">Reference proteome</keyword>
<dbReference type="Proteomes" id="UP001141253">
    <property type="component" value="Chromosome 8"/>
</dbReference>
<reference evidence="2" key="1">
    <citation type="submission" date="2022-10" db="EMBL/GenBank/DDBJ databases">
        <authorList>
            <person name="Hyden B.L."/>
            <person name="Feng K."/>
            <person name="Yates T."/>
            <person name="Jawdy S."/>
            <person name="Smart L.B."/>
            <person name="Muchero W."/>
        </authorList>
    </citation>
    <scope>NUCLEOTIDE SEQUENCE</scope>
    <source>
        <tissue evidence="2">Shoot tip</tissue>
    </source>
</reference>
<evidence type="ECO:0000256" key="1">
    <source>
        <dbReference type="SAM" id="MobiDB-lite"/>
    </source>
</evidence>
<name>A0ABQ9A4Z0_9ROSI</name>
<evidence type="ECO:0000313" key="2">
    <source>
        <dbReference type="EMBL" id="KAJ6322972.1"/>
    </source>
</evidence>
<reference evidence="2" key="2">
    <citation type="journal article" date="2023" name="Int. J. Mol. Sci.">
        <title>De Novo Assembly and Annotation of 11 Diverse Shrub Willow (Salix) Genomes Reveals Novel Gene Organization in Sex-Linked Regions.</title>
        <authorList>
            <person name="Hyden B."/>
            <person name="Feng K."/>
            <person name="Yates T.B."/>
            <person name="Jawdy S."/>
            <person name="Cereghino C."/>
            <person name="Smart L.B."/>
            <person name="Muchero W."/>
        </authorList>
    </citation>
    <scope>NUCLEOTIDE SEQUENCE</scope>
    <source>
        <tissue evidence="2">Shoot tip</tissue>
    </source>
</reference>
<dbReference type="EMBL" id="JAPFFI010000023">
    <property type="protein sequence ID" value="KAJ6322972.1"/>
    <property type="molecule type" value="Genomic_DNA"/>
</dbReference>
<feature type="non-terminal residue" evidence="2">
    <location>
        <position position="60"/>
    </location>
</feature>
<proteinExistence type="predicted"/>
<evidence type="ECO:0000313" key="3">
    <source>
        <dbReference type="Proteomes" id="UP001141253"/>
    </source>
</evidence>
<gene>
    <name evidence="2" type="ORF">OIU77_012743</name>
</gene>
<feature type="region of interest" description="Disordered" evidence="1">
    <location>
        <begin position="27"/>
        <end position="60"/>
    </location>
</feature>
<organism evidence="2 3">
    <name type="scientific">Salix suchowensis</name>
    <dbReference type="NCBI Taxonomy" id="1278906"/>
    <lineage>
        <taxon>Eukaryota</taxon>
        <taxon>Viridiplantae</taxon>
        <taxon>Streptophyta</taxon>
        <taxon>Embryophyta</taxon>
        <taxon>Tracheophyta</taxon>
        <taxon>Spermatophyta</taxon>
        <taxon>Magnoliopsida</taxon>
        <taxon>eudicotyledons</taxon>
        <taxon>Gunneridae</taxon>
        <taxon>Pentapetalae</taxon>
        <taxon>rosids</taxon>
        <taxon>fabids</taxon>
        <taxon>Malpighiales</taxon>
        <taxon>Salicaceae</taxon>
        <taxon>Saliceae</taxon>
        <taxon>Salix</taxon>
    </lineage>
</organism>
<comment type="caution">
    <text evidence="2">The sequence shown here is derived from an EMBL/GenBank/DDBJ whole genome shotgun (WGS) entry which is preliminary data.</text>
</comment>